<dbReference type="EMBL" id="CAEZUA010000011">
    <property type="protein sequence ID" value="CAB4583286.1"/>
    <property type="molecule type" value="Genomic_DNA"/>
</dbReference>
<feature type="transmembrane region" description="Helical" evidence="1">
    <location>
        <begin position="335"/>
        <end position="356"/>
    </location>
</feature>
<evidence type="ECO:0000313" key="2">
    <source>
        <dbReference type="EMBL" id="CAB4583286.1"/>
    </source>
</evidence>
<name>A0A6J6F416_9ZZZZ</name>
<keyword evidence="1" id="KW-1133">Transmembrane helix</keyword>
<evidence type="ECO:0000256" key="1">
    <source>
        <dbReference type="SAM" id="Phobius"/>
    </source>
</evidence>
<protein>
    <submittedName>
        <fullName evidence="2">Unannotated protein</fullName>
    </submittedName>
</protein>
<proteinExistence type="predicted"/>
<keyword evidence="1" id="KW-0812">Transmembrane</keyword>
<gene>
    <name evidence="2" type="ORF">UFOPK1773_00301</name>
</gene>
<accession>A0A6J6F416</accession>
<reference evidence="2" key="1">
    <citation type="submission" date="2020-05" db="EMBL/GenBank/DDBJ databases">
        <authorList>
            <person name="Chiriac C."/>
            <person name="Salcher M."/>
            <person name="Ghai R."/>
            <person name="Kavagutti S V."/>
        </authorList>
    </citation>
    <scope>NUCLEOTIDE SEQUENCE</scope>
</reference>
<keyword evidence="1" id="KW-0472">Membrane</keyword>
<dbReference type="Pfam" id="PF19516">
    <property type="entry name" value="DUF6049"/>
    <property type="match status" value="1"/>
</dbReference>
<dbReference type="InterPro" id="IPR046112">
    <property type="entry name" value="DUF6049"/>
</dbReference>
<organism evidence="2">
    <name type="scientific">freshwater metagenome</name>
    <dbReference type="NCBI Taxonomy" id="449393"/>
    <lineage>
        <taxon>unclassified sequences</taxon>
        <taxon>metagenomes</taxon>
        <taxon>ecological metagenomes</taxon>
    </lineage>
</organism>
<sequence>MKISRRFLRASVIFLLLSINVVIPQTSHASSKDIISIVDLPHRNIGGDFIDDELSTSLLPTGTLGSLVFSPPSKPRTWLIDASLLDDVLAMPLENVAAKNWLAQLKYVTSNDDVFALAYGHPNLALAKRLAPTELSYYFSTSKERLQSFLGREISVDKKLSGSKLVETIQADRVLAYTLNRRAIALLATVIPASELYGVRLRLSTLLAPGYSKESAVKLAANADEAINRQKHKLRVVVGKYRLTSEKEKLPITLVNDFNTSVLVNLQIIPKNSRVQIAGVRDIILEPSSKKQLSIPITSIATGPTTLFAQLTNSKAVGIGESAILSLNVSVISPAVAWFTTGAAILLFLGALIQSVRRIRRSRK</sequence>
<dbReference type="AlphaFoldDB" id="A0A6J6F416"/>